<protein>
    <recommendedName>
        <fullName evidence="6">Major facilitator superfamily (MFS) profile domain-containing protein</fullName>
    </recommendedName>
</protein>
<keyword evidence="3" id="KW-0812">Transmembrane</keyword>
<feature type="compositionally biased region" description="Polar residues" evidence="2">
    <location>
        <begin position="227"/>
        <end position="238"/>
    </location>
</feature>
<dbReference type="STRING" id="1229664.N4UK88"/>
<dbReference type="InterPro" id="IPR036259">
    <property type="entry name" value="MFS_trans_sf"/>
</dbReference>
<feature type="compositionally biased region" description="Acidic residues" evidence="2">
    <location>
        <begin position="239"/>
        <end position="249"/>
    </location>
</feature>
<feature type="region of interest" description="Disordered" evidence="2">
    <location>
        <begin position="194"/>
        <end position="260"/>
    </location>
</feature>
<name>N4UK88_FUSC1</name>
<dbReference type="InterPro" id="IPR050360">
    <property type="entry name" value="MFS_Sugar_Transporters"/>
</dbReference>
<dbReference type="Proteomes" id="UP000016928">
    <property type="component" value="Unassembled WGS sequence"/>
</dbReference>
<comment type="subcellular location">
    <subcellularLocation>
        <location evidence="1">Membrane</location>
        <topology evidence="1">Multi-pass membrane protein</topology>
    </subcellularLocation>
</comment>
<evidence type="ECO:0000256" key="1">
    <source>
        <dbReference type="ARBA" id="ARBA00004141"/>
    </source>
</evidence>
<organism evidence="4 5">
    <name type="scientific">Fusarium oxysporum f. sp. cubense (strain race 1)</name>
    <name type="common">Panama disease fungus</name>
    <dbReference type="NCBI Taxonomy" id="1229664"/>
    <lineage>
        <taxon>Eukaryota</taxon>
        <taxon>Fungi</taxon>
        <taxon>Dikarya</taxon>
        <taxon>Ascomycota</taxon>
        <taxon>Pezizomycotina</taxon>
        <taxon>Sordariomycetes</taxon>
        <taxon>Hypocreomycetidae</taxon>
        <taxon>Hypocreales</taxon>
        <taxon>Nectriaceae</taxon>
        <taxon>Fusarium</taxon>
        <taxon>Fusarium oxysporum species complex</taxon>
    </lineage>
</organism>
<sequence length="1234" mass="138675">MAHGEDLVLFNTYRPNIQNLLRHSCIPESCHSLWIGLYRIGTAEDEAKTFVVVSCSDRRIRKLTRDLLSSCPIFQPGEALDRFKVISKATLPETACEPQQTMQDESEMPSETGLLKMDKDDNLATEGLKTIRTYPNMTGENHLCRYVEVSQWSEKGELLSQRATAGPLLWLNGCSYQLTVAHVATFKNKKTAGTIERNPHDWDDWDEEDEDGNATACPLDENIAPWNISTRHNMTPEASNDDGTEDDNSESLSSDSVLGDTIQQDDSSIALIEATPVNKENIDNSAPLYSSPPLPPSEPPVLEDFYIEHYSSSSVILQASIQPCQNSSEMDYLLIPTKVNAQTEACTSESAELLQISEAFDVQGQTEPRAIIIATASLGYIEGVVFPAPSLLRSPGMKNFETLYCIESNNAMPKGSSGSAIFDKQTGLLAGHIVLGCTEKNFWYMVPIVNVLNDLELRFHHKWKCQIQLNADAAISPNDQKDLFDIKFFSQSRPLESSQNSLLMQRNHEYHQEVVSKLPRAAKWGMISNPMTTIVNVLERESQFSARDQPETLICYDQWDSQFGPGAGSPDSDRILVARFRTLEHALLEAMAFMTLHPETPPKEYETKRIRRSRDVETERTGLSGAIKAYQHNKTDGQQPTAWVFDIFEPFNKGSALDSRELLELLHGKSLSPNPHDHTAYTPHYIYIKNTDPLRAMELYRTTLGSQIKGFKDLLFNYISKQPIPMINLTNITGLGSPQFSIAINLPFFVIISHDEFNKRSLAGGASFRYAFSLSFLHIQEQLCETLDENTDLQPGKGFLYSTTWSTIVTGTNERYWTAACLDETFDEEKTGNDHSEDTILLTGSSDGQTADIKRFISPRVYALEALAMQLEKIADYHHRIMSVLRFHFDIFEETINSPPTEWFHKHHGWRAEFFNVLAHVLDTNSKIIERLENFLSTELQHYPDGTGGHPLWRGFFGDPGASESSRRIKKSLDALRDTQVQLNLIDDRIMKVKQPMEINRARNFALKASVSEVAETIEPGIRQLFELGPFRKLDRLEVFQTCTLDNERSILLQLSGKEEPIHYFAKCYDYILNLEPSIIPVPWVTLIAGDIPSQKVGAVLGGPVADRIGRKLPIYFCLVGLASTFLEMFGTSLGMIFAGSFLNGICYVFYFGLAPTYGSEWPLHIVIGSGLCLCPESPWHLAYKGKLAQAEKSLKSLAIVDGAKIVAQMGKTNRLEKETLKSTIMPFHMQILS</sequence>
<proteinExistence type="predicted"/>
<evidence type="ECO:0000313" key="4">
    <source>
        <dbReference type="EMBL" id="ENH71787.1"/>
    </source>
</evidence>
<keyword evidence="3" id="KW-0472">Membrane</keyword>
<dbReference type="HOGENOM" id="CLU_294233_0_0_1"/>
<reference evidence="5" key="2">
    <citation type="journal article" date="2014" name="PLoS ONE">
        <title>Genome and Transcriptome Analysis of the Fungal Pathogen Fusarium oxysporum f. sp. cubense Causing Banana Vascular Wilt Disease.</title>
        <authorList>
            <person name="Guo L."/>
            <person name="Han L."/>
            <person name="Yang L."/>
            <person name="Zeng H."/>
            <person name="Fan D."/>
            <person name="Zhu Y."/>
            <person name="Feng Y."/>
            <person name="Wang G."/>
            <person name="Peng C."/>
            <person name="Jiang X."/>
            <person name="Zhou D."/>
            <person name="Ni P."/>
            <person name="Liang C."/>
            <person name="Liu L."/>
            <person name="Wang J."/>
            <person name="Mao C."/>
            <person name="Fang X."/>
            <person name="Peng M."/>
            <person name="Huang J."/>
        </authorList>
    </citation>
    <scope>NUCLEOTIDE SEQUENCE [LARGE SCALE GENOMIC DNA]</scope>
    <source>
        <strain evidence="5">race 1</strain>
    </source>
</reference>
<keyword evidence="3" id="KW-1133">Transmembrane helix</keyword>
<evidence type="ECO:0008006" key="6">
    <source>
        <dbReference type="Google" id="ProtNLM"/>
    </source>
</evidence>
<evidence type="ECO:0000256" key="3">
    <source>
        <dbReference type="SAM" id="Phobius"/>
    </source>
</evidence>
<feature type="compositionally biased region" description="Acidic residues" evidence="2">
    <location>
        <begin position="203"/>
        <end position="212"/>
    </location>
</feature>
<dbReference type="GO" id="GO:0005351">
    <property type="term" value="F:carbohydrate:proton symporter activity"/>
    <property type="evidence" value="ECO:0007669"/>
    <property type="project" value="TreeGrafter"/>
</dbReference>
<reference evidence="5" key="1">
    <citation type="submission" date="2012-09" db="EMBL/GenBank/DDBJ databases">
        <title>Genome sequencing and comparative transcriptomics of race 1 and race 4 of banana pathogen: Fusarium oxysporum f. sp. cubense.</title>
        <authorList>
            <person name="Fang X."/>
            <person name="Huang J."/>
        </authorList>
    </citation>
    <scope>NUCLEOTIDE SEQUENCE [LARGE SCALE GENOMIC DNA]</scope>
    <source>
        <strain evidence="5">race 1</strain>
    </source>
</reference>
<dbReference type="OrthoDB" id="409136at2759"/>
<feature type="transmembrane region" description="Helical" evidence="3">
    <location>
        <begin position="1137"/>
        <end position="1154"/>
    </location>
</feature>
<dbReference type="VEuPathDB" id="FungiDB:FOC1_g10004034"/>
<gene>
    <name evidence="4" type="ORF">FOC1_g10004034</name>
</gene>
<dbReference type="Gene3D" id="1.20.1250.20">
    <property type="entry name" value="MFS general substrate transporter like domains"/>
    <property type="match status" value="1"/>
</dbReference>
<dbReference type="GO" id="GO:0016020">
    <property type="term" value="C:membrane"/>
    <property type="evidence" value="ECO:0007669"/>
    <property type="project" value="UniProtKB-SubCell"/>
</dbReference>
<evidence type="ECO:0000313" key="5">
    <source>
        <dbReference type="Proteomes" id="UP000016928"/>
    </source>
</evidence>
<dbReference type="PANTHER" id="PTHR48022">
    <property type="entry name" value="PLASTIDIC GLUCOSE TRANSPORTER 4"/>
    <property type="match status" value="1"/>
</dbReference>
<dbReference type="OMA" id="RHSCIPE"/>
<dbReference type="SUPFAM" id="SSF103473">
    <property type="entry name" value="MFS general substrate transporter"/>
    <property type="match status" value="1"/>
</dbReference>
<accession>N4UK88</accession>
<dbReference type="AlphaFoldDB" id="N4UK88"/>
<dbReference type="PANTHER" id="PTHR48022:SF2">
    <property type="entry name" value="PLASTIDIC GLUCOSE TRANSPORTER 4"/>
    <property type="match status" value="1"/>
</dbReference>
<evidence type="ECO:0000256" key="2">
    <source>
        <dbReference type="SAM" id="MobiDB-lite"/>
    </source>
</evidence>
<dbReference type="EMBL" id="KB730137">
    <property type="protein sequence ID" value="ENH71787.1"/>
    <property type="molecule type" value="Genomic_DNA"/>
</dbReference>